<organism evidence="1 2">
    <name type="scientific">Prauserella marina</name>
    <dbReference type="NCBI Taxonomy" id="530584"/>
    <lineage>
        <taxon>Bacteria</taxon>
        <taxon>Bacillati</taxon>
        <taxon>Actinomycetota</taxon>
        <taxon>Actinomycetes</taxon>
        <taxon>Pseudonocardiales</taxon>
        <taxon>Pseudonocardiaceae</taxon>
        <taxon>Prauserella</taxon>
    </lineage>
</organism>
<accession>A0A222VUM1</accession>
<proteinExistence type="predicted"/>
<dbReference type="Proteomes" id="UP000199494">
    <property type="component" value="Unassembled WGS sequence"/>
</dbReference>
<sequence length="73" mass="7582">MARGYGFGARTVMVGRKATVSELARPFSPTGVSIVTERVEPLERGREIGLLPGAGVSATSPRYRGPALGDPGP</sequence>
<evidence type="ECO:0000313" key="1">
    <source>
        <dbReference type="EMBL" id="SDD32906.1"/>
    </source>
</evidence>
<dbReference type="KEGG" id="pmad:BAY61_24265"/>
<dbReference type="AlphaFoldDB" id="A0A222VUM1"/>
<dbReference type="RefSeq" id="WP_094168520.1">
    <property type="nucleotide sequence ID" value="NZ_CP016353.1"/>
</dbReference>
<evidence type="ECO:0000313" key="2">
    <source>
        <dbReference type="Proteomes" id="UP000199494"/>
    </source>
</evidence>
<name>A0A222VUM1_9PSEU</name>
<gene>
    <name evidence="1" type="ORF">SAMN05421630_107312</name>
</gene>
<protein>
    <submittedName>
        <fullName evidence="1">Uncharacterized protein</fullName>
    </submittedName>
</protein>
<keyword evidence="2" id="KW-1185">Reference proteome</keyword>
<reference evidence="1 2" key="1">
    <citation type="submission" date="2016-10" db="EMBL/GenBank/DDBJ databases">
        <authorList>
            <person name="de Groot N.N."/>
        </authorList>
    </citation>
    <scope>NUCLEOTIDE SEQUENCE [LARGE SCALE GENOMIC DNA]</scope>
    <source>
        <strain evidence="1 2">CGMCC 4.5506</strain>
    </source>
</reference>
<dbReference type="EMBL" id="FMZE01000007">
    <property type="protein sequence ID" value="SDD32906.1"/>
    <property type="molecule type" value="Genomic_DNA"/>
</dbReference>